<dbReference type="EMBL" id="CP017415">
    <property type="protein sequence ID" value="AOU97649.1"/>
    <property type="molecule type" value="Genomic_DNA"/>
</dbReference>
<sequence length="93" mass="9875">MNNAKVLTFCALTLLVSLGLAIGLTPLASVSPDTLQQAAIPMPLDTFEQAIDVGHRHGQMSVTQLMEYYIEHPPKVHAATLTDGTAPVQFGGC</sequence>
<dbReference type="RefSeq" id="WP_070078034.1">
    <property type="nucleotide sequence ID" value="NZ_CP017415.1"/>
</dbReference>
<dbReference type="Proteomes" id="UP000095401">
    <property type="component" value="Chromosome"/>
</dbReference>
<accession>A0A1D8IMF7</accession>
<dbReference type="KEGG" id="aprs:BI364_06475"/>
<keyword evidence="2" id="KW-1185">Reference proteome</keyword>
<protein>
    <submittedName>
        <fullName evidence="1">Uncharacterized protein</fullName>
    </submittedName>
</protein>
<gene>
    <name evidence="1" type="ORF">BI364_06475</name>
</gene>
<evidence type="ECO:0000313" key="1">
    <source>
        <dbReference type="EMBL" id="AOU97649.1"/>
    </source>
</evidence>
<evidence type="ECO:0000313" key="2">
    <source>
        <dbReference type="Proteomes" id="UP000095401"/>
    </source>
</evidence>
<name>A0A1D8IMF7_9GAMM</name>
<organism evidence="1 2">
    <name type="scientific">Acidihalobacter yilgarnensis</name>
    <dbReference type="NCBI Taxonomy" id="2819280"/>
    <lineage>
        <taxon>Bacteria</taxon>
        <taxon>Pseudomonadati</taxon>
        <taxon>Pseudomonadota</taxon>
        <taxon>Gammaproteobacteria</taxon>
        <taxon>Chromatiales</taxon>
        <taxon>Ectothiorhodospiraceae</taxon>
        <taxon>Acidihalobacter</taxon>
    </lineage>
</organism>
<proteinExistence type="predicted"/>
<dbReference type="AlphaFoldDB" id="A0A1D8IMF7"/>
<reference evidence="2" key="1">
    <citation type="submission" date="2016-09" db="EMBL/GenBank/DDBJ databases">
        <title>Acidihalobacter prosperus F5.</title>
        <authorList>
            <person name="Khaleque H.N."/>
            <person name="Ramsay J.P."/>
            <person name="Kaksonen A.H."/>
            <person name="Boxall N.J."/>
            <person name="Watkin E.L.J."/>
        </authorList>
    </citation>
    <scope>NUCLEOTIDE SEQUENCE [LARGE SCALE GENOMIC DNA]</scope>
    <source>
        <strain evidence="2">F5</strain>
    </source>
</reference>